<keyword evidence="2" id="KW-0472">Membrane</keyword>
<dbReference type="STRING" id="1141098.A0A1Y2E654"/>
<sequence>MARQRNAAKASKPASLKRKKDGGSPAPFKTPPEILLPLIETLEEKHIYIMHIDNKPVEFKRKIFAVPVLMNIAIAALFVWRMYYIVPWYMALLASTLGYANETTFVATEMEWEELLPEIIKRTGNFMADLMLFVFLWPWPYEFCFGQEHSNPVTWRWIVGFRDREVIVRRSRSWDNIIGDVINDESSKSLFMAQIGLATAPMFLQEKTGYLTMNKEWDLDWGVMMDATIMVDKKMIAIEAFKMVVLVHQEEFGWLAVDMRIGDNAHDDERRTQVFAFRDALAALGKEDLFFRWIEIVQFESTQPSGFGPEKQIETARQIRELFQKNGVDFDEVWKSSTGKDALEGL</sequence>
<comment type="caution">
    <text evidence="3">The sequence shown here is derived from an EMBL/GenBank/DDBJ whole genome shotgun (WGS) entry which is preliminary data.</text>
</comment>
<proteinExistence type="predicted"/>
<keyword evidence="4" id="KW-1185">Reference proteome</keyword>
<organism evidence="3 4">
    <name type="scientific">Pseudomassariella vexata</name>
    <dbReference type="NCBI Taxonomy" id="1141098"/>
    <lineage>
        <taxon>Eukaryota</taxon>
        <taxon>Fungi</taxon>
        <taxon>Dikarya</taxon>
        <taxon>Ascomycota</taxon>
        <taxon>Pezizomycotina</taxon>
        <taxon>Sordariomycetes</taxon>
        <taxon>Xylariomycetidae</taxon>
        <taxon>Amphisphaeriales</taxon>
        <taxon>Pseudomassariaceae</taxon>
        <taxon>Pseudomassariella</taxon>
    </lineage>
</organism>
<dbReference type="AlphaFoldDB" id="A0A1Y2E654"/>
<feature type="region of interest" description="Disordered" evidence="1">
    <location>
        <begin position="1"/>
        <end position="29"/>
    </location>
</feature>
<feature type="transmembrane region" description="Helical" evidence="2">
    <location>
        <begin position="63"/>
        <end position="80"/>
    </location>
</feature>
<dbReference type="EMBL" id="MCFJ01000004">
    <property type="protein sequence ID" value="ORY67038.1"/>
    <property type="molecule type" value="Genomic_DNA"/>
</dbReference>
<gene>
    <name evidence="3" type="ORF">BCR38DRAFT_337433</name>
</gene>
<accession>A0A1Y2E654</accession>
<dbReference type="Proteomes" id="UP000193689">
    <property type="component" value="Unassembled WGS sequence"/>
</dbReference>
<dbReference type="GeneID" id="63771747"/>
<keyword evidence="2" id="KW-0812">Transmembrane</keyword>
<keyword evidence="2" id="KW-1133">Transmembrane helix</keyword>
<dbReference type="InParanoid" id="A0A1Y2E654"/>
<name>A0A1Y2E654_9PEZI</name>
<evidence type="ECO:0000256" key="2">
    <source>
        <dbReference type="SAM" id="Phobius"/>
    </source>
</evidence>
<evidence type="ECO:0000256" key="1">
    <source>
        <dbReference type="SAM" id="MobiDB-lite"/>
    </source>
</evidence>
<protein>
    <submittedName>
        <fullName evidence="3">Uncharacterized protein</fullName>
    </submittedName>
</protein>
<evidence type="ECO:0000313" key="4">
    <source>
        <dbReference type="Proteomes" id="UP000193689"/>
    </source>
</evidence>
<dbReference type="OrthoDB" id="5421757at2759"/>
<evidence type="ECO:0000313" key="3">
    <source>
        <dbReference type="EMBL" id="ORY67038.1"/>
    </source>
</evidence>
<reference evidence="3 4" key="1">
    <citation type="submission" date="2016-07" db="EMBL/GenBank/DDBJ databases">
        <title>Pervasive Adenine N6-methylation of Active Genes in Fungi.</title>
        <authorList>
            <consortium name="DOE Joint Genome Institute"/>
            <person name="Mondo S.J."/>
            <person name="Dannebaum R.O."/>
            <person name="Kuo R.C."/>
            <person name="Labutti K."/>
            <person name="Haridas S."/>
            <person name="Kuo A."/>
            <person name="Salamov A."/>
            <person name="Ahrendt S.R."/>
            <person name="Lipzen A."/>
            <person name="Sullivan W."/>
            <person name="Andreopoulos W.B."/>
            <person name="Clum A."/>
            <person name="Lindquist E."/>
            <person name="Daum C."/>
            <person name="Ramamoorthy G.K."/>
            <person name="Gryganskyi A."/>
            <person name="Culley D."/>
            <person name="Magnuson J.K."/>
            <person name="James T.Y."/>
            <person name="O'Malley M.A."/>
            <person name="Stajich J.E."/>
            <person name="Spatafora J.W."/>
            <person name="Visel A."/>
            <person name="Grigoriev I.V."/>
        </authorList>
    </citation>
    <scope>NUCLEOTIDE SEQUENCE [LARGE SCALE GENOMIC DNA]</scope>
    <source>
        <strain evidence="3 4">CBS 129021</strain>
    </source>
</reference>
<dbReference type="RefSeq" id="XP_040717662.1">
    <property type="nucleotide sequence ID" value="XM_040855535.1"/>
</dbReference>